<feature type="region of interest" description="Disordered" evidence="1">
    <location>
        <begin position="137"/>
        <end position="184"/>
    </location>
</feature>
<sequence>MCLGDSWCYCQGQQQKMCQEEGKDRCYEMTIGKQGDCSQFDFLNCDQVNKRKLYQLDPQSQNPSATALKTAWRSQCPIYIRPHFALPNMTQPLNMTPTTASPGFVFRQNLQSLLQSLSGQNPVTTSTAATHTITTHTPTTHTRTTNTVTTHTTNTRTTPITNTGTTPTTNTGTAPSHTAPQQTQQQVPPSATVPAAIVPATVPAIVPATVPAAIVPATVPAIVPATVPAAIVPATVPAIVPATVPVTAAGGDDSGSPRSTVSVMSLSPDHSNDVLDHVENGINFMNGSNVAIQVSEDMVTLPASCTIQAFDSVQPNMFCAWQNEIYGWQHPNTITLPYELLHRQAAQDMVPIIVYLSNYVAHNIHQDDICRNILSRPEVIQACSDVYFWCIGNCPESTEIQRSLQLPQHVPLVVSITHNAAGTQMAPVVLTNLTSVQEFVDFIHRAVRVQQDQVLLRQSRELVARQNAEYQQGLLIDIERAIRETRNQLPAEPLVNGEHTVNIRLRDHEGNVLGRTFWESDTTQVLFSAAFALLELPSQNFSLRTHDGLIDNNGTSLTELNLTGDVLISVEMLD</sequence>
<evidence type="ECO:0000256" key="1">
    <source>
        <dbReference type="SAM" id="MobiDB-lite"/>
    </source>
</evidence>
<dbReference type="Proteomes" id="UP001163046">
    <property type="component" value="Unassembled WGS sequence"/>
</dbReference>
<dbReference type="OrthoDB" id="10611734at2759"/>
<evidence type="ECO:0000313" key="2">
    <source>
        <dbReference type="EMBL" id="KAJ7319178.1"/>
    </source>
</evidence>
<dbReference type="PANTHER" id="PTHR23322">
    <property type="entry name" value="FAS-ASSOCIATED PROTEIN"/>
    <property type="match status" value="1"/>
</dbReference>
<dbReference type="Gene3D" id="3.40.30.10">
    <property type="entry name" value="Glutaredoxin"/>
    <property type="match status" value="1"/>
</dbReference>
<dbReference type="InterPro" id="IPR050730">
    <property type="entry name" value="UBX_domain-protein"/>
</dbReference>
<dbReference type="PANTHER" id="PTHR23322:SF1">
    <property type="entry name" value="FAS-ASSOCIATED FACTOR 2"/>
    <property type="match status" value="1"/>
</dbReference>
<dbReference type="GO" id="GO:0005783">
    <property type="term" value="C:endoplasmic reticulum"/>
    <property type="evidence" value="ECO:0007669"/>
    <property type="project" value="TreeGrafter"/>
</dbReference>
<evidence type="ECO:0000313" key="3">
    <source>
        <dbReference type="Proteomes" id="UP001163046"/>
    </source>
</evidence>
<keyword evidence="3" id="KW-1185">Reference proteome</keyword>
<dbReference type="SUPFAM" id="SSF54236">
    <property type="entry name" value="Ubiquitin-like"/>
    <property type="match status" value="1"/>
</dbReference>
<organism evidence="2 3">
    <name type="scientific">Desmophyllum pertusum</name>
    <dbReference type="NCBI Taxonomy" id="174260"/>
    <lineage>
        <taxon>Eukaryota</taxon>
        <taxon>Metazoa</taxon>
        <taxon>Cnidaria</taxon>
        <taxon>Anthozoa</taxon>
        <taxon>Hexacorallia</taxon>
        <taxon>Scleractinia</taxon>
        <taxon>Caryophylliina</taxon>
        <taxon>Caryophylliidae</taxon>
        <taxon>Desmophyllum</taxon>
    </lineage>
</organism>
<dbReference type="AlphaFoldDB" id="A0A9X0CC90"/>
<dbReference type="InterPro" id="IPR029071">
    <property type="entry name" value="Ubiquitin-like_domsf"/>
</dbReference>
<evidence type="ECO:0008006" key="4">
    <source>
        <dbReference type="Google" id="ProtNLM"/>
    </source>
</evidence>
<protein>
    <recommendedName>
        <fullName evidence="4">UBX domain-containing protein</fullName>
    </recommendedName>
</protein>
<dbReference type="EMBL" id="MU827839">
    <property type="protein sequence ID" value="KAJ7319178.1"/>
    <property type="molecule type" value="Genomic_DNA"/>
</dbReference>
<comment type="caution">
    <text evidence="2">The sequence shown here is derived from an EMBL/GenBank/DDBJ whole genome shotgun (WGS) entry which is preliminary data.</text>
</comment>
<accession>A0A9X0CC90</accession>
<name>A0A9X0CC90_9CNID</name>
<proteinExistence type="predicted"/>
<dbReference type="GO" id="GO:0043130">
    <property type="term" value="F:ubiquitin binding"/>
    <property type="evidence" value="ECO:0007669"/>
    <property type="project" value="TreeGrafter"/>
</dbReference>
<reference evidence="2" key="1">
    <citation type="submission" date="2023-01" db="EMBL/GenBank/DDBJ databases">
        <title>Genome assembly of the deep-sea coral Lophelia pertusa.</title>
        <authorList>
            <person name="Herrera S."/>
            <person name="Cordes E."/>
        </authorList>
    </citation>
    <scope>NUCLEOTIDE SEQUENCE</scope>
    <source>
        <strain evidence="2">USNM1676648</strain>
        <tissue evidence="2">Polyp</tissue>
    </source>
</reference>
<gene>
    <name evidence="2" type="ORF">OS493_036580</name>
</gene>
<dbReference type="GO" id="GO:0036503">
    <property type="term" value="P:ERAD pathway"/>
    <property type="evidence" value="ECO:0007669"/>
    <property type="project" value="TreeGrafter"/>
</dbReference>